<name>A0A2W2G965_9ACTN</name>
<sequence>MLAAAPRHLRVAPAEASVDAVTRSHLGDGRCVGWYAPPVPGWRVAIDAERADGPLPPALARRFGATDFWARWTRAECLSKLADVPVAIWWQRHGLEVPPGTRWLWRTLTLADMVVTVAFAAGPHRR</sequence>
<accession>A0A2W2G965</accession>
<dbReference type="EMBL" id="POTY01000010">
    <property type="protein sequence ID" value="PZG23404.1"/>
    <property type="molecule type" value="Genomic_DNA"/>
</dbReference>
<dbReference type="OrthoDB" id="3384378at2"/>
<evidence type="ECO:0000313" key="1">
    <source>
        <dbReference type="EMBL" id="PZG23404.1"/>
    </source>
</evidence>
<reference evidence="1 2" key="1">
    <citation type="submission" date="2018-01" db="EMBL/GenBank/DDBJ databases">
        <title>Draft genome sequence of Jishengella sp. NA12.</title>
        <authorList>
            <person name="Sahin N."/>
            <person name="Ay H."/>
            <person name="Saygin H."/>
        </authorList>
    </citation>
    <scope>NUCLEOTIDE SEQUENCE [LARGE SCALE GENOMIC DNA]</scope>
    <source>
        <strain evidence="1 2">NA12</strain>
    </source>
</reference>
<proteinExistence type="predicted"/>
<protein>
    <submittedName>
        <fullName evidence="1">Uncharacterized protein</fullName>
    </submittedName>
</protein>
<organism evidence="1 2">
    <name type="scientific">Micromonospora craterilacus</name>
    <dbReference type="NCBI Taxonomy" id="1655439"/>
    <lineage>
        <taxon>Bacteria</taxon>
        <taxon>Bacillati</taxon>
        <taxon>Actinomycetota</taxon>
        <taxon>Actinomycetes</taxon>
        <taxon>Micromonosporales</taxon>
        <taxon>Micromonosporaceae</taxon>
        <taxon>Micromonospora</taxon>
    </lineage>
</organism>
<dbReference type="AlphaFoldDB" id="A0A2W2G965"/>
<gene>
    <name evidence="1" type="ORF">C1I95_03355</name>
</gene>
<evidence type="ECO:0000313" key="2">
    <source>
        <dbReference type="Proteomes" id="UP000248924"/>
    </source>
</evidence>
<keyword evidence="2" id="KW-1185">Reference proteome</keyword>
<comment type="caution">
    <text evidence="1">The sequence shown here is derived from an EMBL/GenBank/DDBJ whole genome shotgun (WGS) entry which is preliminary data.</text>
</comment>
<dbReference type="Proteomes" id="UP000248924">
    <property type="component" value="Unassembled WGS sequence"/>
</dbReference>